<feature type="compositionally biased region" description="Low complexity" evidence="4">
    <location>
        <begin position="161"/>
        <end position="178"/>
    </location>
</feature>
<dbReference type="PROSITE" id="PS00346">
    <property type="entry name" value="ETS_DOMAIN_2"/>
    <property type="match status" value="1"/>
</dbReference>
<feature type="region of interest" description="Disordered" evidence="4">
    <location>
        <begin position="113"/>
        <end position="226"/>
    </location>
</feature>
<feature type="domain" description="ETS" evidence="5">
    <location>
        <begin position="262"/>
        <end position="342"/>
    </location>
</feature>
<dbReference type="InterPro" id="IPR036388">
    <property type="entry name" value="WH-like_DNA-bd_sf"/>
</dbReference>
<dbReference type="SUPFAM" id="SSF46785">
    <property type="entry name" value="Winged helix' DNA-binding domain"/>
    <property type="match status" value="1"/>
</dbReference>
<reference evidence="6 7" key="1">
    <citation type="submission" date="2024-08" db="EMBL/GenBank/DDBJ databases">
        <authorList>
            <person name="Cucini C."/>
            <person name="Frati F."/>
        </authorList>
    </citation>
    <scope>NUCLEOTIDE SEQUENCE [LARGE SCALE GENOMIC DNA]</scope>
</reference>
<gene>
    <name evidence="6" type="ORF">ODALV1_LOCUS14936</name>
</gene>
<evidence type="ECO:0000259" key="5">
    <source>
        <dbReference type="PROSITE" id="PS50061"/>
    </source>
</evidence>
<evidence type="ECO:0000313" key="7">
    <source>
        <dbReference type="Proteomes" id="UP001642540"/>
    </source>
</evidence>
<proteinExistence type="inferred from homology"/>
<dbReference type="EMBL" id="CAXLJM020000046">
    <property type="protein sequence ID" value="CAL8111327.1"/>
    <property type="molecule type" value="Genomic_DNA"/>
</dbReference>
<feature type="compositionally biased region" description="Polar residues" evidence="4">
    <location>
        <begin position="140"/>
        <end position="150"/>
    </location>
</feature>
<dbReference type="SMART" id="SM00413">
    <property type="entry name" value="ETS"/>
    <property type="match status" value="1"/>
</dbReference>
<dbReference type="InterPro" id="IPR046328">
    <property type="entry name" value="ETS_fam"/>
</dbReference>
<dbReference type="Proteomes" id="UP001642540">
    <property type="component" value="Unassembled WGS sequence"/>
</dbReference>
<comment type="similarity">
    <text evidence="1 3">Belongs to the ETS family.</text>
</comment>
<dbReference type="Gene3D" id="1.10.10.10">
    <property type="entry name" value="Winged helix-like DNA-binding domain superfamily/Winged helix DNA-binding domain"/>
    <property type="match status" value="1"/>
</dbReference>
<keyword evidence="7" id="KW-1185">Reference proteome</keyword>
<evidence type="ECO:0000256" key="1">
    <source>
        <dbReference type="ARBA" id="ARBA00005562"/>
    </source>
</evidence>
<dbReference type="InterPro" id="IPR000418">
    <property type="entry name" value="Ets_dom"/>
</dbReference>
<feature type="region of interest" description="Disordered" evidence="4">
    <location>
        <begin position="33"/>
        <end position="93"/>
    </location>
</feature>
<evidence type="ECO:0000256" key="2">
    <source>
        <dbReference type="ARBA" id="ARBA00023125"/>
    </source>
</evidence>
<evidence type="ECO:0000313" key="6">
    <source>
        <dbReference type="EMBL" id="CAL8111327.1"/>
    </source>
</evidence>
<dbReference type="PANTHER" id="PTHR11849:SF289">
    <property type="entry name" value="ETS-LIKE PROTEIN POINTED"/>
    <property type="match status" value="1"/>
</dbReference>
<dbReference type="Pfam" id="PF00178">
    <property type="entry name" value="Ets"/>
    <property type="match status" value="1"/>
</dbReference>
<name>A0ABP1QXM5_9HEXA</name>
<evidence type="ECO:0000256" key="4">
    <source>
        <dbReference type="SAM" id="MobiDB-lite"/>
    </source>
</evidence>
<dbReference type="InterPro" id="IPR036390">
    <property type="entry name" value="WH_DNA-bd_sf"/>
</dbReference>
<protein>
    <recommendedName>
        <fullName evidence="5">ETS domain-containing protein</fullName>
    </recommendedName>
</protein>
<organism evidence="6 7">
    <name type="scientific">Orchesella dallaii</name>
    <dbReference type="NCBI Taxonomy" id="48710"/>
    <lineage>
        <taxon>Eukaryota</taxon>
        <taxon>Metazoa</taxon>
        <taxon>Ecdysozoa</taxon>
        <taxon>Arthropoda</taxon>
        <taxon>Hexapoda</taxon>
        <taxon>Collembola</taxon>
        <taxon>Entomobryomorpha</taxon>
        <taxon>Entomobryoidea</taxon>
        <taxon>Orchesellidae</taxon>
        <taxon>Orchesellinae</taxon>
        <taxon>Orchesella</taxon>
    </lineage>
</organism>
<comment type="caution">
    <text evidence="6">The sequence shown here is derived from an EMBL/GenBank/DDBJ whole genome shotgun (WGS) entry which is preliminary data.</text>
</comment>
<dbReference type="PRINTS" id="PR00454">
    <property type="entry name" value="ETSDOMAIN"/>
</dbReference>
<sequence length="370" mass="40566">MLQLHDLPSRMVWTGYSHHLGEAVQQQLSELTNGGVSTNGLGGTASGPSSGSSASANGDENGYVPQGYDGDHEFHSLTDNGTQPAYVENSPEFYSPPLMDKTFQQNQFITKPFSRSRYPGPEETFANAYGSSPHGHNGHYDSSPSFQTVPGSGVPTPEHWSPAGSGVPSSNGNNSGGNTPVEMSQLGNPHHMPHPAYLPPHHSHREQNNPLNHMSHSHHNQLNGHHFGNGDIKPVIPTSMLGGYSVGPGGTGGPCFTGSGPIQLWQFLLELLTDKSCKGFISWTGDGWEFKLTDPDEVARRWGIRKNKPKMNYEKLSRGLRYYYDKNIIHKTAGKRYVYRFVCDLQSLLGYSPEELHAMVDLKPEAKDED</sequence>
<feature type="compositionally biased region" description="Low complexity" evidence="4">
    <location>
        <begin position="46"/>
        <end position="58"/>
    </location>
</feature>
<dbReference type="PANTHER" id="PTHR11849">
    <property type="entry name" value="ETS"/>
    <property type="match status" value="1"/>
</dbReference>
<dbReference type="PROSITE" id="PS00345">
    <property type="entry name" value="ETS_DOMAIN_1"/>
    <property type="match status" value="1"/>
</dbReference>
<dbReference type="PROSITE" id="PS50061">
    <property type="entry name" value="ETS_DOMAIN_3"/>
    <property type="match status" value="1"/>
</dbReference>
<keyword evidence="3" id="KW-0539">Nucleus</keyword>
<evidence type="ECO:0000256" key="3">
    <source>
        <dbReference type="RuleBase" id="RU004019"/>
    </source>
</evidence>
<comment type="subcellular location">
    <subcellularLocation>
        <location evidence="3">Nucleus</location>
    </subcellularLocation>
</comment>
<keyword evidence="2 3" id="KW-0238">DNA-binding</keyword>
<accession>A0ABP1QXM5</accession>